<name>A0A069AZ33_CLODI</name>
<reference evidence="2" key="1">
    <citation type="submission" date="2014-07" db="EMBL/GenBank/DDBJ databases">
        <authorList>
            <person name="Monot Marc"/>
        </authorList>
    </citation>
    <scope>NUCLEOTIDE SEQUENCE</scope>
    <source>
        <strain evidence="2">7032989</strain>
    </source>
</reference>
<organism evidence="2">
    <name type="scientific">Clostridioides difficile</name>
    <name type="common">Peptoclostridium difficile</name>
    <dbReference type="NCBI Taxonomy" id="1496"/>
    <lineage>
        <taxon>Bacteria</taxon>
        <taxon>Bacillati</taxon>
        <taxon>Bacillota</taxon>
        <taxon>Clostridia</taxon>
        <taxon>Peptostreptococcales</taxon>
        <taxon>Peptostreptococcaceae</taxon>
        <taxon>Clostridioides</taxon>
    </lineage>
</organism>
<evidence type="ECO:0000313" key="2">
    <source>
        <dbReference type="EMBL" id="CDT56662.1"/>
    </source>
</evidence>
<feature type="region of interest" description="Disordered" evidence="1">
    <location>
        <begin position="1"/>
        <end position="45"/>
    </location>
</feature>
<proteinExistence type="predicted"/>
<gene>
    <name evidence="2" type="ORF">BN1095_5680001</name>
</gene>
<dbReference type="AlphaFoldDB" id="A0A069AZ33"/>
<dbReference type="PROSITE" id="PS51257">
    <property type="entry name" value="PROKAR_LIPOPROTEIN"/>
    <property type="match status" value="1"/>
</dbReference>
<sequence length="45" mass="4503">MQEKTRADSGAGQGTIRPRTNLANQAAAASGCHPNRPVAAAGSPD</sequence>
<evidence type="ECO:0000256" key="1">
    <source>
        <dbReference type="SAM" id="MobiDB-lite"/>
    </source>
</evidence>
<protein>
    <submittedName>
        <fullName evidence="2">Uncharacterized protein</fullName>
    </submittedName>
</protein>
<dbReference type="EMBL" id="LK933258">
    <property type="protein sequence ID" value="CDT56662.1"/>
    <property type="molecule type" value="Genomic_DNA"/>
</dbReference>
<accession>A0A069AZ33</accession>